<gene>
    <name evidence="2" type="ORF">H9S92_00425</name>
</gene>
<keyword evidence="3" id="KW-1185">Reference proteome</keyword>
<dbReference type="Pfam" id="PF04168">
    <property type="entry name" value="Alpha-E"/>
    <property type="match status" value="1"/>
</dbReference>
<accession>A0A923PH49</accession>
<proteinExistence type="predicted"/>
<name>A0A923PH49_9BACT</name>
<sequence>MLTRIANSLYWTGRYLERSEHLARYLRVQYFSMQDIPMQDSRAFTLRSIERMYKGDNDPEKTLSEAEVLRSVGMSYEEPSSIRSTVRLARENARALRHVISTELWESINAFYLYCNNFSPDFFVTHGLHEFTSEVGRCCAIIRSRLDDTLLQDETWTLMKLGIHLERAVQLLRILLSKLYDIEEMNARGDNPILRQYQGTVILKILEGFDLHQQIYHQPLSPQTTVDFLVAHPQFARSATYNLRAVTTLIERLDGNAPEKNPVLFQAGKLFHYFRYLEYAEVEDDLVGQLSKALDSVYALHDAIQARYFGESE</sequence>
<dbReference type="PANTHER" id="PTHR34595">
    <property type="entry name" value="BLR5612 PROTEIN"/>
    <property type="match status" value="1"/>
</dbReference>
<dbReference type="InterPro" id="IPR051680">
    <property type="entry name" value="ATP-dep_Glu-Cys_Ligase-2"/>
</dbReference>
<protein>
    <submittedName>
        <fullName evidence="2">Alpha-E domain-containing protein</fullName>
    </submittedName>
</protein>
<evidence type="ECO:0000259" key="1">
    <source>
        <dbReference type="Pfam" id="PF04168"/>
    </source>
</evidence>
<dbReference type="InterPro" id="IPR007296">
    <property type="entry name" value="DUF403"/>
</dbReference>
<dbReference type="Proteomes" id="UP000650081">
    <property type="component" value="Unassembled WGS sequence"/>
</dbReference>
<feature type="domain" description="DUF403" evidence="1">
    <location>
        <begin position="1"/>
        <end position="309"/>
    </location>
</feature>
<dbReference type="PANTHER" id="PTHR34595:SF7">
    <property type="entry name" value="SLL1039 PROTEIN"/>
    <property type="match status" value="1"/>
</dbReference>
<dbReference type="AlphaFoldDB" id="A0A923PH49"/>
<comment type="caution">
    <text evidence="2">The sequence shown here is derived from an EMBL/GenBank/DDBJ whole genome shotgun (WGS) entry which is preliminary data.</text>
</comment>
<organism evidence="2 3">
    <name type="scientific">Neolewinella lacunae</name>
    <dbReference type="NCBI Taxonomy" id="1517758"/>
    <lineage>
        <taxon>Bacteria</taxon>
        <taxon>Pseudomonadati</taxon>
        <taxon>Bacteroidota</taxon>
        <taxon>Saprospiria</taxon>
        <taxon>Saprospirales</taxon>
        <taxon>Lewinellaceae</taxon>
        <taxon>Neolewinella</taxon>
    </lineage>
</organism>
<evidence type="ECO:0000313" key="3">
    <source>
        <dbReference type="Proteomes" id="UP000650081"/>
    </source>
</evidence>
<evidence type="ECO:0000313" key="2">
    <source>
        <dbReference type="EMBL" id="MBC6992616.1"/>
    </source>
</evidence>
<reference evidence="2" key="1">
    <citation type="submission" date="2020-08" db="EMBL/GenBank/DDBJ databases">
        <title>Lewinella bacteria from marine environments.</title>
        <authorList>
            <person name="Zhong Y."/>
        </authorList>
    </citation>
    <scope>NUCLEOTIDE SEQUENCE</scope>
    <source>
        <strain evidence="2">KCTC 42187</strain>
    </source>
</reference>
<dbReference type="RefSeq" id="WP_187464757.1">
    <property type="nucleotide sequence ID" value="NZ_JACSIT010000030.1"/>
</dbReference>
<dbReference type="EMBL" id="JACSIT010000030">
    <property type="protein sequence ID" value="MBC6992616.1"/>
    <property type="molecule type" value="Genomic_DNA"/>
</dbReference>